<dbReference type="EMBL" id="JBHULT010000011">
    <property type="protein sequence ID" value="MFD2518940.1"/>
    <property type="molecule type" value="Genomic_DNA"/>
</dbReference>
<dbReference type="PANTHER" id="PTHR44688">
    <property type="entry name" value="DNA-BINDING TRANSCRIPTIONAL ACTIVATOR DEVR_DOSR"/>
    <property type="match status" value="1"/>
</dbReference>
<keyword evidence="1" id="KW-0805">Transcription regulation</keyword>
<dbReference type="PROSITE" id="PS50043">
    <property type="entry name" value="HTH_LUXR_2"/>
    <property type="match status" value="1"/>
</dbReference>
<dbReference type="PRINTS" id="PR00038">
    <property type="entry name" value="HTHLUXR"/>
</dbReference>
<dbReference type="RefSeq" id="WP_380754079.1">
    <property type="nucleotide sequence ID" value="NZ_JBHULT010000011.1"/>
</dbReference>
<dbReference type="InterPro" id="IPR016032">
    <property type="entry name" value="Sig_transdc_resp-reg_C-effctor"/>
</dbReference>
<dbReference type="SUPFAM" id="SSF46894">
    <property type="entry name" value="C-terminal effector domain of the bipartite response regulators"/>
    <property type="match status" value="1"/>
</dbReference>
<organism evidence="5 6">
    <name type="scientific">Salinimicrobium flavum</name>
    <dbReference type="NCBI Taxonomy" id="1737065"/>
    <lineage>
        <taxon>Bacteria</taxon>
        <taxon>Pseudomonadati</taxon>
        <taxon>Bacteroidota</taxon>
        <taxon>Flavobacteriia</taxon>
        <taxon>Flavobacteriales</taxon>
        <taxon>Flavobacteriaceae</taxon>
        <taxon>Salinimicrobium</taxon>
    </lineage>
</organism>
<evidence type="ECO:0000256" key="1">
    <source>
        <dbReference type="ARBA" id="ARBA00023015"/>
    </source>
</evidence>
<dbReference type="SMART" id="SM00421">
    <property type="entry name" value="HTH_LUXR"/>
    <property type="match status" value="1"/>
</dbReference>
<dbReference type="PROSITE" id="PS00622">
    <property type="entry name" value="HTH_LUXR_1"/>
    <property type="match status" value="1"/>
</dbReference>
<comment type="caution">
    <text evidence="5">The sequence shown here is derived from an EMBL/GenBank/DDBJ whole genome shotgun (WGS) entry which is preliminary data.</text>
</comment>
<name>A0ABW5IZY9_9FLAO</name>
<dbReference type="PANTHER" id="PTHR44688:SF16">
    <property type="entry name" value="DNA-BINDING TRANSCRIPTIONAL ACTIVATOR DEVR_DOSR"/>
    <property type="match status" value="1"/>
</dbReference>
<keyword evidence="3" id="KW-0804">Transcription</keyword>
<dbReference type="Gene3D" id="3.30.450.20">
    <property type="entry name" value="PAS domain"/>
    <property type="match status" value="1"/>
</dbReference>
<feature type="domain" description="HTH luxR-type" evidence="4">
    <location>
        <begin position="151"/>
        <end position="216"/>
    </location>
</feature>
<dbReference type="CDD" id="cd06170">
    <property type="entry name" value="LuxR_C_like"/>
    <property type="match status" value="1"/>
</dbReference>
<reference evidence="6" key="1">
    <citation type="journal article" date="2019" name="Int. J. Syst. Evol. Microbiol.">
        <title>The Global Catalogue of Microorganisms (GCM) 10K type strain sequencing project: providing services to taxonomists for standard genome sequencing and annotation.</title>
        <authorList>
            <consortium name="The Broad Institute Genomics Platform"/>
            <consortium name="The Broad Institute Genome Sequencing Center for Infectious Disease"/>
            <person name="Wu L."/>
            <person name="Ma J."/>
        </authorList>
    </citation>
    <scope>NUCLEOTIDE SEQUENCE [LARGE SCALE GENOMIC DNA]</scope>
    <source>
        <strain evidence="6">KCTC 42585</strain>
    </source>
</reference>
<evidence type="ECO:0000313" key="5">
    <source>
        <dbReference type="EMBL" id="MFD2518940.1"/>
    </source>
</evidence>
<evidence type="ECO:0000256" key="2">
    <source>
        <dbReference type="ARBA" id="ARBA00023125"/>
    </source>
</evidence>
<keyword evidence="2" id="KW-0238">DNA-binding</keyword>
<dbReference type="Gene3D" id="1.10.10.10">
    <property type="entry name" value="Winged helix-like DNA-binding domain superfamily/Winged helix DNA-binding domain"/>
    <property type="match status" value="1"/>
</dbReference>
<evidence type="ECO:0000259" key="4">
    <source>
        <dbReference type="PROSITE" id="PS50043"/>
    </source>
</evidence>
<dbReference type="Proteomes" id="UP001597468">
    <property type="component" value="Unassembled WGS sequence"/>
</dbReference>
<sequence length="218" mass="25282">MTVQEKIKEFAPMAEKMPGVVVIHEIDGFSPKFMTSNGLELLGISLEELIEVGEDYQKKFLNKDFMEDYLQALTKMLQEDALEETYTFFHQVQLQEQKDYVWYASSLRVFHVDEKNRPTHTVTTAFPIGEFQHLPQKAERLLAENFFYKKNYKKFSCLSTRAKQVLRLVALGKSSGEISALLNISIDTVNSHRMAIKQKLEISTQYDFTKYALSFDLI</sequence>
<dbReference type="InterPro" id="IPR036388">
    <property type="entry name" value="WH-like_DNA-bd_sf"/>
</dbReference>
<dbReference type="Pfam" id="PF00196">
    <property type="entry name" value="GerE"/>
    <property type="match status" value="1"/>
</dbReference>
<evidence type="ECO:0000256" key="3">
    <source>
        <dbReference type="ARBA" id="ARBA00023163"/>
    </source>
</evidence>
<accession>A0ABW5IZY9</accession>
<proteinExistence type="predicted"/>
<evidence type="ECO:0000313" key="6">
    <source>
        <dbReference type="Proteomes" id="UP001597468"/>
    </source>
</evidence>
<gene>
    <name evidence="5" type="ORF">ACFSTG_13615</name>
</gene>
<keyword evidence="6" id="KW-1185">Reference proteome</keyword>
<dbReference type="InterPro" id="IPR000792">
    <property type="entry name" value="Tscrpt_reg_LuxR_C"/>
</dbReference>
<protein>
    <submittedName>
        <fullName evidence="5">Helix-turn-helix transcriptional regulator</fullName>
    </submittedName>
</protein>